<evidence type="ECO:0000256" key="4">
    <source>
        <dbReference type="ARBA" id="ARBA00023069"/>
    </source>
</evidence>
<evidence type="ECO:0000256" key="6">
    <source>
        <dbReference type="SAM" id="MobiDB-lite"/>
    </source>
</evidence>
<evidence type="ECO:0000256" key="5">
    <source>
        <dbReference type="ARBA" id="ARBA00023273"/>
    </source>
</evidence>
<evidence type="ECO:0000259" key="7">
    <source>
        <dbReference type="Pfam" id="PF22544"/>
    </source>
</evidence>
<reference evidence="8" key="2">
    <citation type="submission" date="2017-10" db="EMBL/GenBank/DDBJ databases">
        <title>Ladona fulva Genome sequencing and assembly.</title>
        <authorList>
            <person name="Murali S."/>
            <person name="Richards S."/>
            <person name="Bandaranaike D."/>
            <person name="Bellair M."/>
            <person name="Blankenburg K."/>
            <person name="Chao H."/>
            <person name="Dinh H."/>
            <person name="Doddapaneni H."/>
            <person name="Dugan-Rocha S."/>
            <person name="Elkadiri S."/>
            <person name="Gnanaolivu R."/>
            <person name="Hernandez B."/>
            <person name="Skinner E."/>
            <person name="Javaid M."/>
            <person name="Lee S."/>
            <person name="Li M."/>
            <person name="Ming W."/>
            <person name="Munidasa M."/>
            <person name="Muniz J."/>
            <person name="Nguyen L."/>
            <person name="Hughes D."/>
            <person name="Osuji N."/>
            <person name="Pu L.-L."/>
            <person name="Puazo M."/>
            <person name="Qu C."/>
            <person name="Quiroz J."/>
            <person name="Raj R."/>
            <person name="Weissenberger G."/>
            <person name="Xin Y."/>
            <person name="Zou X."/>
            <person name="Han Y."/>
            <person name="Worley K."/>
            <person name="Muzny D."/>
            <person name="Gibbs R."/>
        </authorList>
    </citation>
    <scope>NUCLEOTIDE SEQUENCE</scope>
    <source>
        <strain evidence="8">Sampled in the wild</strain>
    </source>
</reference>
<accession>A0A8K0JVM3</accession>
<keyword evidence="3" id="KW-0963">Cytoplasm</keyword>
<keyword evidence="9" id="KW-1185">Reference proteome</keyword>
<comment type="subcellular location">
    <subcellularLocation>
        <location evidence="1">Cell projection</location>
        <location evidence="1">Cilium</location>
    </subcellularLocation>
    <subcellularLocation>
        <location evidence="2">Cytoplasm</location>
    </subcellularLocation>
</comment>
<keyword evidence="4" id="KW-0969">Cilium</keyword>
<feature type="region of interest" description="Disordered" evidence="6">
    <location>
        <begin position="608"/>
        <end position="632"/>
    </location>
</feature>
<name>A0A8K0JVM3_LADFU</name>
<dbReference type="InterPro" id="IPR013783">
    <property type="entry name" value="Ig-like_fold"/>
</dbReference>
<feature type="non-terminal residue" evidence="8">
    <location>
        <position position="1"/>
    </location>
</feature>
<proteinExistence type="predicted"/>
<dbReference type="OrthoDB" id="442692at2759"/>
<dbReference type="GO" id="GO:0003341">
    <property type="term" value="P:cilium movement"/>
    <property type="evidence" value="ECO:0007669"/>
    <property type="project" value="TreeGrafter"/>
</dbReference>
<dbReference type="InterPro" id="IPR033305">
    <property type="entry name" value="Hydin-like"/>
</dbReference>
<sequence length="698" mass="78698">GYFTAPLFISCTELGIFNYELRVNVEYAESKEYKEMCFTAPLGKSETLHTPPFLHNYADKLASFTCMVDSEVFLVKEFVQIMPHAQKAIKITFEPTNLGSFYATLSCKSEVAGSFFKKLKGICVPPKIEGPYIVEANSDGTKIPFKNVFTEATQFSFRVTEPFQLDSNMKILEPKEISQGPHYIIYLSMVNERPKYIFSFKSYDFGKCIVPPAGVLPKFKEVILSIKAKDKGALMLESKFQSMDHLIAHLEKTVLFFDEEVQVLIRFFPLEMLKYEEKIPFVINDKWEEIVVVRGEGIPIRLELVNPDQKYIDFKCVEVGCKVSKKISIRNFTEKSINASFKIRKPCSEVEVNQKYLEGKSCRSYPIQSSLNDGFIELVPDSEINLKSGNVIDLYVTFSPTIKLTGFAKEIFAVVSELEGEIPLCLIHGRSKDVDVTLTSGCIQFGNVVKGSSSVRHLSLINKGNKRAKYQWDPEAVLDSQFSITPTSGYCCPGQNVSFKLMFTPGSVNKFTECKIICHLQGQRNLPLELSGRGIEFPQIKETITFSAPVREKESKSVHITNRSVYIVEVRPLLKGDYFLGADVLVLKPYVEATYLITYAPMTLTKEGKEHHDGVGGEGLKKKKSKRKTSSITSNISIKNKKFGGFGEPGGYLDVPGNGSSQYKLKFICYEECSLDFKVKFNLDFSKRDGIALWLWGS</sequence>
<dbReference type="Gene3D" id="2.60.40.10">
    <property type="entry name" value="Immunoglobulins"/>
    <property type="match status" value="1"/>
</dbReference>
<keyword evidence="5" id="KW-0966">Cell projection</keyword>
<feature type="domain" description="HYDIN/VesB/CFA65-like Ig-like" evidence="7">
    <location>
        <begin position="439"/>
        <end position="522"/>
    </location>
</feature>
<evidence type="ECO:0000256" key="2">
    <source>
        <dbReference type="ARBA" id="ARBA00004496"/>
    </source>
</evidence>
<comment type="caution">
    <text evidence="8">The sequence shown here is derived from an EMBL/GenBank/DDBJ whole genome shotgun (WGS) entry which is preliminary data.</text>
</comment>
<dbReference type="GO" id="GO:0005930">
    <property type="term" value="C:axoneme"/>
    <property type="evidence" value="ECO:0007669"/>
    <property type="project" value="TreeGrafter"/>
</dbReference>
<dbReference type="Proteomes" id="UP000792457">
    <property type="component" value="Unassembled WGS sequence"/>
</dbReference>
<evidence type="ECO:0000256" key="1">
    <source>
        <dbReference type="ARBA" id="ARBA00004138"/>
    </source>
</evidence>
<dbReference type="PANTHER" id="PTHR23053">
    <property type="entry name" value="DLEC1 DELETED IN LUNG AND ESOPHAGEAL CANCER 1"/>
    <property type="match status" value="1"/>
</dbReference>
<evidence type="ECO:0000313" key="9">
    <source>
        <dbReference type="Proteomes" id="UP000792457"/>
    </source>
</evidence>
<dbReference type="PANTHER" id="PTHR23053:SF0">
    <property type="entry name" value="HYDROCEPHALUS-INDUCING PROTEIN HOMOLOG"/>
    <property type="match status" value="1"/>
</dbReference>
<dbReference type="GO" id="GO:1904158">
    <property type="term" value="P:axonemal central apparatus assembly"/>
    <property type="evidence" value="ECO:0007669"/>
    <property type="project" value="TreeGrafter"/>
</dbReference>
<evidence type="ECO:0000256" key="3">
    <source>
        <dbReference type="ARBA" id="ARBA00022490"/>
    </source>
</evidence>
<evidence type="ECO:0000313" key="8">
    <source>
        <dbReference type="EMBL" id="KAG8223164.1"/>
    </source>
</evidence>
<protein>
    <recommendedName>
        <fullName evidence="7">HYDIN/VesB/CFA65-like Ig-like domain-containing protein</fullName>
    </recommendedName>
</protein>
<reference evidence="8" key="1">
    <citation type="submission" date="2013-04" db="EMBL/GenBank/DDBJ databases">
        <authorList>
            <person name="Qu J."/>
            <person name="Murali S.C."/>
            <person name="Bandaranaike D."/>
            <person name="Bellair M."/>
            <person name="Blankenburg K."/>
            <person name="Chao H."/>
            <person name="Dinh H."/>
            <person name="Doddapaneni H."/>
            <person name="Downs B."/>
            <person name="Dugan-Rocha S."/>
            <person name="Elkadiri S."/>
            <person name="Gnanaolivu R.D."/>
            <person name="Hernandez B."/>
            <person name="Javaid M."/>
            <person name="Jayaseelan J.C."/>
            <person name="Lee S."/>
            <person name="Li M."/>
            <person name="Ming W."/>
            <person name="Munidasa M."/>
            <person name="Muniz J."/>
            <person name="Nguyen L."/>
            <person name="Ongeri F."/>
            <person name="Osuji N."/>
            <person name="Pu L.-L."/>
            <person name="Puazo M."/>
            <person name="Qu C."/>
            <person name="Quiroz J."/>
            <person name="Raj R."/>
            <person name="Weissenberger G."/>
            <person name="Xin Y."/>
            <person name="Zou X."/>
            <person name="Han Y."/>
            <person name="Richards S."/>
            <person name="Worley K."/>
            <person name="Muzny D."/>
            <person name="Gibbs R."/>
        </authorList>
    </citation>
    <scope>NUCLEOTIDE SEQUENCE</scope>
    <source>
        <strain evidence="8">Sampled in the wild</strain>
    </source>
</reference>
<dbReference type="Pfam" id="PF22544">
    <property type="entry name" value="HYDIN_VesB_CFA65-like_Ig"/>
    <property type="match status" value="1"/>
</dbReference>
<dbReference type="InterPro" id="IPR053879">
    <property type="entry name" value="HYDIN_VesB_CFA65-like_Ig"/>
</dbReference>
<dbReference type="AlphaFoldDB" id="A0A8K0JVM3"/>
<dbReference type="EMBL" id="KZ308154">
    <property type="protein sequence ID" value="KAG8223164.1"/>
    <property type="molecule type" value="Genomic_DNA"/>
</dbReference>
<gene>
    <name evidence="8" type="ORF">J437_LFUL000330</name>
</gene>
<organism evidence="8 9">
    <name type="scientific">Ladona fulva</name>
    <name type="common">Scarce chaser dragonfly</name>
    <name type="synonym">Libellula fulva</name>
    <dbReference type="NCBI Taxonomy" id="123851"/>
    <lineage>
        <taxon>Eukaryota</taxon>
        <taxon>Metazoa</taxon>
        <taxon>Ecdysozoa</taxon>
        <taxon>Arthropoda</taxon>
        <taxon>Hexapoda</taxon>
        <taxon>Insecta</taxon>
        <taxon>Pterygota</taxon>
        <taxon>Palaeoptera</taxon>
        <taxon>Odonata</taxon>
        <taxon>Epiprocta</taxon>
        <taxon>Anisoptera</taxon>
        <taxon>Libelluloidea</taxon>
        <taxon>Libellulidae</taxon>
        <taxon>Ladona</taxon>
    </lineage>
</organism>